<keyword evidence="2" id="KW-0813">Transport</keyword>
<evidence type="ECO:0000256" key="8">
    <source>
        <dbReference type="SAM" id="MobiDB-lite"/>
    </source>
</evidence>
<keyword evidence="6 7" id="KW-0186">Copper</keyword>
<dbReference type="GO" id="GO:0005507">
    <property type="term" value="F:copper ion binding"/>
    <property type="evidence" value="ECO:0007669"/>
    <property type="project" value="InterPro"/>
</dbReference>
<evidence type="ECO:0000256" key="9">
    <source>
        <dbReference type="SAM" id="Phobius"/>
    </source>
</evidence>
<evidence type="ECO:0000256" key="4">
    <source>
        <dbReference type="ARBA" id="ARBA00022764"/>
    </source>
</evidence>
<feature type="region of interest" description="Disordered" evidence="8">
    <location>
        <begin position="120"/>
        <end position="207"/>
    </location>
</feature>
<sequence length="259" mass="25607">MRAAGRTVRRAALVPVLALVALLLALPGQASAATYRVTMQGYDFAPATLTVPAGSTVTWTNQDTAPHDVKTTSGPVQIHSPMLDKGESWSFTFTTAGSYAYYCTVHPNMTAGITVQAPAPATSAAPTHSHTHTEPTSGSGSGSGTGSGTAHHGTGTSQSTASSGRTQTRPTSAASAPAASGRTTPSPVTSPSPAASAPAGTAPQAQPATSTATVASVRPLDPLLLLTGIVAGIAVLCLLLVGSRAAAPRGKGGGAESEA</sequence>
<evidence type="ECO:0000256" key="1">
    <source>
        <dbReference type="ARBA" id="ARBA00004418"/>
    </source>
</evidence>
<dbReference type="EMBL" id="CP108222">
    <property type="protein sequence ID" value="WTT19329.1"/>
    <property type="molecule type" value="Genomic_DNA"/>
</dbReference>
<feature type="chain" id="PRO_5043502561" evidence="10">
    <location>
        <begin position="33"/>
        <end position="259"/>
    </location>
</feature>
<dbReference type="PRINTS" id="PR00155">
    <property type="entry name" value="AMICYANIN"/>
</dbReference>
<dbReference type="InterPro" id="IPR002386">
    <property type="entry name" value="Amicyanin/Pseudoazurin"/>
</dbReference>
<feature type="binding site" evidence="7">
    <location>
        <position position="106"/>
    </location>
    <ligand>
        <name>Cu cation</name>
        <dbReference type="ChEBI" id="CHEBI:23378"/>
    </ligand>
</feature>
<dbReference type="InterPro" id="IPR008972">
    <property type="entry name" value="Cupredoxin"/>
</dbReference>
<keyword evidence="5" id="KW-0249">Electron transport</keyword>
<keyword evidence="9" id="KW-0472">Membrane</keyword>
<comment type="subcellular location">
    <subcellularLocation>
        <location evidence="1">Periplasm</location>
    </subcellularLocation>
</comment>
<accession>A0AAU2A6W8</accession>
<comment type="cofactor">
    <cofactor evidence="7">
        <name>Cu cation</name>
        <dbReference type="ChEBI" id="CHEBI:23378"/>
    </cofactor>
    <text evidence="7">Binds 1 copper ion per subunit.</text>
</comment>
<gene>
    <name evidence="12" type="ORF">OHA22_29285</name>
</gene>
<dbReference type="GO" id="GO:0042597">
    <property type="term" value="C:periplasmic space"/>
    <property type="evidence" value="ECO:0007669"/>
    <property type="project" value="UniProtKB-SubCell"/>
</dbReference>
<feature type="binding site" evidence="7">
    <location>
        <position position="103"/>
    </location>
    <ligand>
        <name>Cu cation</name>
        <dbReference type="ChEBI" id="CHEBI:23378"/>
    </ligand>
</feature>
<feature type="transmembrane region" description="Helical" evidence="9">
    <location>
        <begin position="223"/>
        <end position="241"/>
    </location>
</feature>
<dbReference type="SUPFAM" id="SSF49503">
    <property type="entry name" value="Cupredoxins"/>
    <property type="match status" value="1"/>
</dbReference>
<evidence type="ECO:0000256" key="6">
    <source>
        <dbReference type="ARBA" id="ARBA00023008"/>
    </source>
</evidence>
<feature type="signal peptide" evidence="10">
    <location>
        <begin position="1"/>
        <end position="32"/>
    </location>
</feature>
<keyword evidence="9" id="KW-1133">Transmembrane helix</keyword>
<keyword evidence="9" id="KW-0812">Transmembrane</keyword>
<evidence type="ECO:0000256" key="7">
    <source>
        <dbReference type="PIRSR" id="PIRSR602386-1"/>
    </source>
</evidence>
<reference evidence="12" key="1">
    <citation type="submission" date="2022-10" db="EMBL/GenBank/DDBJ databases">
        <title>The complete genomes of actinobacterial strains from the NBC collection.</title>
        <authorList>
            <person name="Joergensen T.S."/>
            <person name="Alvarez Arevalo M."/>
            <person name="Sterndorff E.B."/>
            <person name="Faurdal D."/>
            <person name="Vuksanovic O."/>
            <person name="Mourched A.-S."/>
            <person name="Charusanti P."/>
            <person name="Shaw S."/>
            <person name="Blin K."/>
            <person name="Weber T."/>
        </authorList>
    </citation>
    <scope>NUCLEOTIDE SEQUENCE</scope>
    <source>
        <strain evidence="12">NBC_00093</strain>
    </source>
</reference>
<dbReference type="Gene3D" id="2.60.40.420">
    <property type="entry name" value="Cupredoxins - blue copper proteins"/>
    <property type="match status" value="1"/>
</dbReference>
<evidence type="ECO:0000256" key="10">
    <source>
        <dbReference type="SAM" id="SignalP"/>
    </source>
</evidence>
<feature type="domain" description="Blue (type 1) copper" evidence="11">
    <location>
        <begin position="40"/>
        <end position="115"/>
    </location>
</feature>
<dbReference type="PANTHER" id="PTHR36507:SF1">
    <property type="entry name" value="BLL1555 PROTEIN"/>
    <property type="match status" value="1"/>
</dbReference>
<keyword evidence="3 7" id="KW-0479">Metal-binding</keyword>
<feature type="compositionally biased region" description="Low complexity" evidence="8">
    <location>
        <begin position="120"/>
        <end position="138"/>
    </location>
</feature>
<organism evidence="12">
    <name type="scientific">Streptomyces sp. NBC_00093</name>
    <dbReference type="NCBI Taxonomy" id="2975649"/>
    <lineage>
        <taxon>Bacteria</taxon>
        <taxon>Bacillati</taxon>
        <taxon>Actinomycetota</taxon>
        <taxon>Actinomycetes</taxon>
        <taxon>Kitasatosporales</taxon>
        <taxon>Streptomycetaceae</taxon>
        <taxon>Streptomyces</taxon>
    </lineage>
</organism>
<evidence type="ECO:0000256" key="3">
    <source>
        <dbReference type="ARBA" id="ARBA00022723"/>
    </source>
</evidence>
<protein>
    <submittedName>
        <fullName evidence="12">Cupredoxin domain-containing protein</fullName>
    </submittedName>
</protein>
<keyword evidence="10" id="KW-0732">Signal</keyword>
<dbReference type="GO" id="GO:0009055">
    <property type="term" value="F:electron transfer activity"/>
    <property type="evidence" value="ECO:0007669"/>
    <property type="project" value="InterPro"/>
</dbReference>
<evidence type="ECO:0000259" key="11">
    <source>
        <dbReference type="Pfam" id="PF00127"/>
    </source>
</evidence>
<evidence type="ECO:0000256" key="2">
    <source>
        <dbReference type="ARBA" id="ARBA00022448"/>
    </source>
</evidence>
<evidence type="ECO:0000256" key="5">
    <source>
        <dbReference type="ARBA" id="ARBA00022982"/>
    </source>
</evidence>
<dbReference type="Pfam" id="PF00127">
    <property type="entry name" value="Copper-bind"/>
    <property type="match status" value="1"/>
</dbReference>
<feature type="binding site" evidence="7">
    <location>
        <position position="67"/>
    </location>
    <ligand>
        <name>Cu cation</name>
        <dbReference type="ChEBI" id="CHEBI:23378"/>
    </ligand>
</feature>
<feature type="compositionally biased region" description="Low complexity" evidence="8">
    <location>
        <begin position="148"/>
        <end position="207"/>
    </location>
</feature>
<dbReference type="InterPro" id="IPR000923">
    <property type="entry name" value="BlueCu_1"/>
</dbReference>
<proteinExistence type="predicted"/>
<dbReference type="PANTHER" id="PTHR36507">
    <property type="entry name" value="BLL1555 PROTEIN"/>
    <property type="match status" value="1"/>
</dbReference>
<dbReference type="InterPro" id="IPR052721">
    <property type="entry name" value="ET_Amicyanin"/>
</dbReference>
<name>A0AAU2A6W8_9ACTN</name>
<evidence type="ECO:0000313" key="12">
    <source>
        <dbReference type="EMBL" id="WTT19329.1"/>
    </source>
</evidence>
<keyword evidence="4" id="KW-0574">Periplasm</keyword>
<dbReference type="AlphaFoldDB" id="A0AAU2A6W8"/>